<keyword evidence="3" id="KW-1185">Reference proteome</keyword>
<feature type="chain" id="PRO_5032954413" evidence="1">
    <location>
        <begin position="21"/>
        <end position="345"/>
    </location>
</feature>
<evidence type="ECO:0000313" key="2">
    <source>
        <dbReference type="EMBL" id="MBB5352536.1"/>
    </source>
</evidence>
<feature type="signal peptide" evidence="1">
    <location>
        <begin position="1"/>
        <end position="20"/>
    </location>
</feature>
<dbReference type="EMBL" id="JACHFD010000013">
    <property type="protein sequence ID" value="MBB5352536.1"/>
    <property type="molecule type" value="Genomic_DNA"/>
</dbReference>
<dbReference type="Proteomes" id="UP000557717">
    <property type="component" value="Unassembled WGS sequence"/>
</dbReference>
<name>A0A840V684_9BACT</name>
<comment type="caution">
    <text evidence="2">The sequence shown here is derived from an EMBL/GenBank/DDBJ whole genome shotgun (WGS) entry which is preliminary data.</text>
</comment>
<gene>
    <name evidence="2" type="ORF">HNR46_002782</name>
</gene>
<organism evidence="2 3">
    <name type="scientific">Haloferula luteola</name>
    <dbReference type="NCBI Taxonomy" id="595692"/>
    <lineage>
        <taxon>Bacteria</taxon>
        <taxon>Pseudomonadati</taxon>
        <taxon>Verrucomicrobiota</taxon>
        <taxon>Verrucomicrobiia</taxon>
        <taxon>Verrucomicrobiales</taxon>
        <taxon>Verrucomicrobiaceae</taxon>
        <taxon>Haloferula</taxon>
    </lineage>
</organism>
<dbReference type="AlphaFoldDB" id="A0A840V684"/>
<dbReference type="RefSeq" id="WP_184019652.1">
    <property type="nucleotide sequence ID" value="NZ_JACHFD010000013.1"/>
</dbReference>
<reference evidence="2 3" key="1">
    <citation type="submission" date="2020-08" db="EMBL/GenBank/DDBJ databases">
        <title>Genomic Encyclopedia of Type Strains, Phase IV (KMG-IV): sequencing the most valuable type-strain genomes for metagenomic binning, comparative biology and taxonomic classification.</title>
        <authorList>
            <person name="Goeker M."/>
        </authorList>
    </citation>
    <scope>NUCLEOTIDE SEQUENCE [LARGE SCALE GENOMIC DNA]</scope>
    <source>
        <strain evidence="2 3">YC6886</strain>
    </source>
</reference>
<evidence type="ECO:0000313" key="3">
    <source>
        <dbReference type="Proteomes" id="UP000557717"/>
    </source>
</evidence>
<proteinExistence type="predicted"/>
<evidence type="ECO:0000256" key="1">
    <source>
        <dbReference type="SAM" id="SignalP"/>
    </source>
</evidence>
<accession>A0A840V684</accession>
<sequence>MKLFTTIAALGALTVASFGATTDPVGYITQTIVGKTASSDPDVFNLLGITLHGSKVVSGSLTAVTATSVSADIDFDTLLESGNTYVLRITSGAQDGAVVAVSDWGTSAGLDAGALETSPNDLSAAGVAAGDTFELRVAPTISSVFGAANEIGFAEATSITTADVVWLPTGGGGFAKYFYHPGASFPVVVAEGWKNSSGQAAGDTPIVYSDGLFVQRRSTGDISLVVTGEVILSNTQLLVEAGLFNYVGSIFPVGSTLGNSGLEANLLAATSISTADVVWLPNGSGGYNKFFYHPGASFPVVVAAGWKTSAGADASAQALTPGMIIQRRGSGDVNVTISVPDYNLE</sequence>
<keyword evidence="1" id="KW-0732">Signal</keyword>
<protein>
    <submittedName>
        <fullName evidence="2">Uncharacterized protein</fullName>
    </submittedName>
</protein>